<protein>
    <recommendedName>
        <fullName evidence="2">DUF6534 domain-containing protein</fullName>
    </recommendedName>
</protein>
<dbReference type="InterPro" id="IPR045339">
    <property type="entry name" value="DUF6534"/>
</dbReference>
<keyword evidence="1" id="KW-0812">Transmembrane</keyword>
<dbReference type="PANTHER" id="PTHR40465:SF1">
    <property type="entry name" value="DUF6534 DOMAIN-CONTAINING PROTEIN"/>
    <property type="match status" value="1"/>
</dbReference>
<gene>
    <name evidence="3" type="ORF">MVEN_01433800</name>
</gene>
<dbReference type="EMBL" id="JACAZI010000011">
    <property type="protein sequence ID" value="KAF7349116.1"/>
    <property type="molecule type" value="Genomic_DNA"/>
</dbReference>
<feature type="transmembrane region" description="Helical" evidence="1">
    <location>
        <begin position="131"/>
        <end position="155"/>
    </location>
</feature>
<keyword evidence="1" id="KW-1133">Transmembrane helix</keyword>
<dbReference type="Pfam" id="PF20152">
    <property type="entry name" value="DUF6534"/>
    <property type="match status" value="1"/>
</dbReference>
<feature type="transmembrane region" description="Helical" evidence="1">
    <location>
        <begin position="237"/>
        <end position="261"/>
    </location>
</feature>
<feature type="transmembrane region" description="Helical" evidence="1">
    <location>
        <begin position="208"/>
        <end position="231"/>
    </location>
</feature>
<name>A0A8H6XZ96_9AGAR</name>
<dbReference type="PANTHER" id="PTHR40465">
    <property type="entry name" value="CHROMOSOME 1, WHOLE GENOME SHOTGUN SEQUENCE"/>
    <property type="match status" value="1"/>
</dbReference>
<feature type="transmembrane region" description="Helical" evidence="1">
    <location>
        <begin position="167"/>
        <end position="188"/>
    </location>
</feature>
<dbReference type="OrthoDB" id="3268841at2759"/>
<evidence type="ECO:0000256" key="1">
    <source>
        <dbReference type="SAM" id="Phobius"/>
    </source>
</evidence>
<dbReference type="Proteomes" id="UP000620124">
    <property type="component" value="Unassembled WGS sequence"/>
</dbReference>
<feature type="domain" description="DUF6534" evidence="2">
    <location>
        <begin position="174"/>
        <end position="265"/>
    </location>
</feature>
<sequence>MATVPSPPPAVIHSLVTFFLGGWDLAVCADLTLQGIIFAQIAHYVTLYKKDVLALRAFVAVLLIITTLKSAQGLVILWIQNVEYFMNLNAACNMFTNSWTTELNLTLAALIAFYVQLFFCKRLWTISRNVYIVSVVVALFVFALVAAIVSSVFTFAGQSKNVTWIEIHLGTVFAGDVLLCGSTIYFLLYHSKHASLDTAGMLSSLMRLTFQSAVPAVLCALISLVGTLAWNRTTPNAYVLLAVIANNVLPKLYAISAMWTLNSRRNIRQAHSSAGREANAATNRSRYTNGIELTSPWMSSDFSARNEACTNGGGDDAVHRTTVITETSFPLSLKV</sequence>
<feature type="transmembrane region" description="Helical" evidence="1">
    <location>
        <begin position="12"/>
        <end position="33"/>
    </location>
</feature>
<feature type="transmembrane region" description="Helical" evidence="1">
    <location>
        <begin position="99"/>
        <end position="119"/>
    </location>
</feature>
<dbReference type="AlphaFoldDB" id="A0A8H6XZ96"/>
<organism evidence="3 4">
    <name type="scientific">Mycena venus</name>
    <dbReference type="NCBI Taxonomy" id="2733690"/>
    <lineage>
        <taxon>Eukaryota</taxon>
        <taxon>Fungi</taxon>
        <taxon>Dikarya</taxon>
        <taxon>Basidiomycota</taxon>
        <taxon>Agaricomycotina</taxon>
        <taxon>Agaricomycetes</taxon>
        <taxon>Agaricomycetidae</taxon>
        <taxon>Agaricales</taxon>
        <taxon>Marasmiineae</taxon>
        <taxon>Mycenaceae</taxon>
        <taxon>Mycena</taxon>
    </lineage>
</organism>
<keyword evidence="4" id="KW-1185">Reference proteome</keyword>
<accession>A0A8H6XZ96</accession>
<evidence type="ECO:0000259" key="2">
    <source>
        <dbReference type="Pfam" id="PF20152"/>
    </source>
</evidence>
<reference evidence="3" key="1">
    <citation type="submission" date="2020-05" db="EMBL/GenBank/DDBJ databases">
        <title>Mycena genomes resolve the evolution of fungal bioluminescence.</title>
        <authorList>
            <person name="Tsai I.J."/>
        </authorList>
    </citation>
    <scope>NUCLEOTIDE SEQUENCE</scope>
    <source>
        <strain evidence="3">CCC161011</strain>
    </source>
</reference>
<keyword evidence="1" id="KW-0472">Membrane</keyword>
<evidence type="ECO:0000313" key="3">
    <source>
        <dbReference type="EMBL" id="KAF7349116.1"/>
    </source>
</evidence>
<proteinExistence type="predicted"/>
<feature type="transmembrane region" description="Helical" evidence="1">
    <location>
        <begin position="53"/>
        <end position="79"/>
    </location>
</feature>
<evidence type="ECO:0000313" key="4">
    <source>
        <dbReference type="Proteomes" id="UP000620124"/>
    </source>
</evidence>
<comment type="caution">
    <text evidence="3">The sequence shown here is derived from an EMBL/GenBank/DDBJ whole genome shotgun (WGS) entry which is preliminary data.</text>
</comment>